<dbReference type="GO" id="GO:0003677">
    <property type="term" value="F:DNA binding"/>
    <property type="evidence" value="ECO:0007669"/>
    <property type="project" value="UniProtKB-KW"/>
</dbReference>
<dbReference type="InterPro" id="IPR001387">
    <property type="entry name" value="Cro/C1-type_HTH"/>
</dbReference>
<comment type="caution">
    <text evidence="3">The sequence shown here is derived from an EMBL/GenBank/DDBJ whole genome shotgun (WGS) entry which is preliminary data.</text>
</comment>
<evidence type="ECO:0000259" key="2">
    <source>
        <dbReference type="PROSITE" id="PS50943"/>
    </source>
</evidence>
<dbReference type="PROSITE" id="PS50943">
    <property type="entry name" value="HTH_CROC1"/>
    <property type="match status" value="1"/>
</dbReference>
<keyword evidence="1" id="KW-0238">DNA-binding</keyword>
<protein>
    <submittedName>
        <fullName evidence="3">XRE family transcriptional regulator</fullName>
    </submittedName>
</protein>
<evidence type="ECO:0000256" key="1">
    <source>
        <dbReference type="ARBA" id="ARBA00023125"/>
    </source>
</evidence>
<dbReference type="InterPro" id="IPR050807">
    <property type="entry name" value="TransReg_Diox_bact_type"/>
</dbReference>
<feature type="domain" description="HTH cro/C1-type" evidence="2">
    <location>
        <begin position="37"/>
        <end position="91"/>
    </location>
</feature>
<dbReference type="Gene3D" id="1.10.260.40">
    <property type="entry name" value="lambda repressor-like DNA-binding domains"/>
    <property type="match status" value="1"/>
</dbReference>
<accession>A0A229RCV2</accession>
<proteinExistence type="predicted"/>
<organism evidence="3 4">
    <name type="scientific">Amycolatopsis alba DSM 44262</name>
    <dbReference type="NCBI Taxonomy" id="1125972"/>
    <lineage>
        <taxon>Bacteria</taxon>
        <taxon>Bacillati</taxon>
        <taxon>Actinomycetota</taxon>
        <taxon>Actinomycetes</taxon>
        <taxon>Pseudonocardiales</taxon>
        <taxon>Pseudonocardiaceae</taxon>
        <taxon>Amycolatopsis</taxon>
    </lineage>
</organism>
<keyword evidence="4" id="KW-1185">Reference proteome</keyword>
<dbReference type="GO" id="GO:0003700">
    <property type="term" value="F:DNA-binding transcription factor activity"/>
    <property type="evidence" value="ECO:0007669"/>
    <property type="project" value="TreeGrafter"/>
</dbReference>
<dbReference type="InterPro" id="IPR010982">
    <property type="entry name" value="Lambda_DNA-bd_dom_sf"/>
</dbReference>
<dbReference type="GO" id="GO:0005829">
    <property type="term" value="C:cytosol"/>
    <property type="evidence" value="ECO:0007669"/>
    <property type="project" value="TreeGrafter"/>
</dbReference>
<evidence type="ECO:0000313" key="4">
    <source>
        <dbReference type="Proteomes" id="UP000215563"/>
    </source>
</evidence>
<dbReference type="SUPFAM" id="SSF47413">
    <property type="entry name" value="lambda repressor-like DNA-binding domains"/>
    <property type="match status" value="1"/>
</dbReference>
<dbReference type="CDD" id="cd00093">
    <property type="entry name" value="HTH_XRE"/>
    <property type="match status" value="1"/>
</dbReference>
<dbReference type="SMART" id="SM00530">
    <property type="entry name" value="HTH_XRE"/>
    <property type="match status" value="1"/>
</dbReference>
<gene>
    <name evidence="3" type="ORF">CFP75_34475</name>
</gene>
<dbReference type="OrthoDB" id="6401124at2"/>
<reference evidence="3 4" key="1">
    <citation type="submission" date="2017-07" db="EMBL/GenBank/DDBJ databases">
        <title>Amycolatopsis alba DSM 44262 Genome sequencing and assembly.</title>
        <authorList>
            <person name="Kaur N."/>
            <person name="Mayilraj S."/>
        </authorList>
    </citation>
    <scope>NUCLEOTIDE SEQUENCE [LARGE SCALE GENOMIC DNA]</scope>
    <source>
        <strain evidence="3 4">DSM 44262</strain>
    </source>
</reference>
<dbReference type="Proteomes" id="UP000215563">
    <property type="component" value="Unassembled WGS sequence"/>
</dbReference>
<dbReference type="AlphaFoldDB" id="A0A229RCV2"/>
<dbReference type="EMBL" id="NMQU01000120">
    <property type="protein sequence ID" value="OXM44467.1"/>
    <property type="molecule type" value="Genomic_DNA"/>
</dbReference>
<sequence length="99" mass="10881">MAERTDWRLLRERRMAEPGASDAYEAAKLAYALGGTVREMREARGWSQARLATEAGMTQSAVARFEAGGTVPTIPVLERLAHALEAELDVRIVPRLSTV</sequence>
<dbReference type="RefSeq" id="WP_020632772.1">
    <property type="nucleotide sequence ID" value="NZ_KB913032.1"/>
</dbReference>
<evidence type="ECO:0000313" key="3">
    <source>
        <dbReference type="EMBL" id="OXM44467.1"/>
    </source>
</evidence>
<dbReference type="Pfam" id="PF13560">
    <property type="entry name" value="HTH_31"/>
    <property type="match status" value="1"/>
</dbReference>
<name>A0A229RCV2_AMYAL</name>
<dbReference type="PANTHER" id="PTHR46797:SF1">
    <property type="entry name" value="METHYLPHOSPHONATE SYNTHASE"/>
    <property type="match status" value="1"/>
</dbReference>
<dbReference type="PANTHER" id="PTHR46797">
    <property type="entry name" value="HTH-TYPE TRANSCRIPTIONAL REGULATOR"/>
    <property type="match status" value="1"/>
</dbReference>